<feature type="transmembrane region" description="Helical" evidence="1">
    <location>
        <begin position="35"/>
        <end position="55"/>
    </location>
</feature>
<proteinExistence type="predicted"/>
<dbReference type="Proteomes" id="UP000807504">
    <property type="component" value="Unassembled WGS sequence"/>
</dbReference>
<name>A0A8T0FBV2_ARGBR</name>
<keyword evidence="1" id="KW-0472">Membrane</keyword>
<dbReference type="EMBL" id="JABXBU010000015">
    <property type="protein sequence ID" value="KAF8788391.1"/>
    <property type="molecule type" value="Genomic_DNA"/>
</dbReference>
<reference evidence="2" key="1">
    <citation type="journal article" date="2020" name="bioRxiv">
        <title>Chromosome-level reference genome of the European wasp spider Argiope bruennichi: a resource for studies on range expansion and evolutionary adaptation.</title>
        <authorList>
            <person name="Sheffer M.M."/>
            <person name="Hoppe A."/>
            <person name="Krehenwinkel H."/>
            <person name="Uhl G."/>
            <person name="Kuss A.W."/>
            <person name="Jensen L."/>
            <person name="Jensen C."/>
            <person name="Gillespie R.G."/>
            <person name="Hoff K.J."/>
            <person name="Prost S."/>
        </authorList>
    </citation>
    <scope>NUCLEOTIDE SEQUENCE</scope>
</reference>
<keyword evidence="1" id="KW-0812">Transmembrane</keyword>
<evidence type="ECO:0000256" key="1">
    <source>
        <dbReference type="SAM" id="Phobius"/>
    </source>
</evidence>
<organism evidence="2 3">
    <name type="scientific">Argiope bruennichi</name>
    <name type="common">Wasp spider</name>
    <name type="synonym">Aranea bruennichi</name>
    <dbReference type="NCBI Taxonomy" id="94029"/>
    <lineage>
        <taxon>Eukaryota</taxon>
        <taxon>Metazoa</taxon>
        <taxon>Ecdysozoa</taxon>
        <taxon>Arthropoda</taxon>
        <taxon>Chelicerata</taxon>
        <taxon>Arachnida</taxon>
        <taxon>Araneae</taxon>
        <taxon>Araneomorphae</taxon>
        <taxon>Entelegynae</taxon>
        <taxon>Araneoidea</taxon>
        <taxon>Araneidae</taxon>
        <taxon>Argiope</taxon>
    </lineage>
</organism>
<gene>
    <name evidence="2" type="ORF">HNY73_009895</name>
</gene>
<protein>
    <submittedName>
        <fullName evidence="2">Uncharacterized protein</fullName>
    </submittedName>
</protein>
<evidence type="ECO:0000313" key="2">
    <source>
        <dbReference type="EMBL" id="KAF8788391.1"/>
    </source>
</evidence>
<dbReference type="AlphaFoldDB" id="A0A8T0FBV2"/>
<accession>A0A8T0FBV2</accession>
<keyword evidence="1" id="KW-1133">Transmembrane helix</keyword>
<keyword evidence="3" id="KW-1185">Reference proteome</keyword>
<reference evidence="2" key="2">
    <citation type="submission" date="2020-06" db="EMBL/GenBank/DDBJ databases">
        <authorList>
            <person name="Sheffer M."/>
        </authorList>
    </citation>
    <scope>NUCLEOTIDE SEQUENCE</scope>
</reference>
<sequence>MSRSNARNCESVKTRSPRRLSSLEIKSERTSMNSFPFFSFIFIFFAARIAGFVIIDGDLQQAFNEMSEGVGNFQYGVKSLYQKSLEAKKDSGNGASVLMGEDDEEELGGTGIDPGIVFAINKTAGATSKVFQEVLNRIVINTGMNKLGIPVISEDSELMDAMKSQMATFLMGTSVAAAAAANIMNM</sequence>
<comment type="caution">
    <text evidence="2">The sequence shown here is derived from an EMBL/GenBank/DDBJ whole genome shotgun (WGS) entry which is preliminary data.</text>
</comment>
<evidence type="ECO:0000313" key="3">
    <source>
        <dbReference type="Proteomes" id="UP000807504"/>
    </source>
</evidence>